<name>A0ABT0BV48_9SPHN</name>
<reference evidence="1 2" key="1">
    <citation type="submission" date="2022-04" db="EMBL/GenBank/DDBJ databases">
        <title>Identification of a novel bacterium isolated from mangrove sediments.</title>
        <authorList>
            <person name="Pan X."/>
        </authorList>
    </citation>
    <scope>NUCLEOTIDE SEQUENCE [LARGE SCALE GENOMIC DNA]</scope>
    <source>
        <strain evidence="1 2">B2638</strain>
    </source>
</reference>
<accession>A0ABT0BV48</accession>
<dbReference type="Proteomes" id="UP001202281">
    <property type="component" value="Unassembled WGS sequence"/>
</dbReference>
<evidence type="ECO:0000313" key="1">
    <source>
        <dbReference type="EMBL" id="MCJ2188945.1"/>
    </source>
</evidence>
<organism evidence="1 2">
    <name type="scientific">Novosphingobium beihaiensis</name>
    <dbReference type="NCBI Taxonomy" id="2930389"/>
    <lineage>
        <taxon>Bacteria</taxon>
        <taxon>Pseudomonadati</taxon>
        <taxon>Pseudomonadota</taxon>
        <taxon>Alphaproteobacteria</taxon>
        <taxon>Sphingomonadales</taxon>
        <taxon>Sphingomonadaceae</taxon>
        <taxon>Novosphingobium</taxon>
    </lineage>
</organism>
<sequence>MNPEQAARNASLENRVRVLERIATEHGNDLATQIEALRSTQPVEVTKQ</sequence>
<protein>
    <submittedName>
        <fullName evidence="1">Uncharacterized protein</fullName>
    </submittedName>
</protein>
<evidence type="ECO:0000313" key="2">
    <source>
        <dbReference type="Proteomes" id="UP001202281"/>
    </source>
</evidence>
<dbReference type="RefSeq" id="WP_243923991.1">
    <property type="nucleotide sequence ID" value="NZ_JALHLG010000053.1"/>
</dbReference>
<dbReference type="EMBL" id="JALHLG010000053">
    <property type="protein sequence ID" value="MCJ2188945.1"/>
    <property type="molecule type" value="Genomic_DNA"/>
</dbReference>
<gene>
    <name evidence="1" type="ORF">MTR66_19265</name>
</gene>
<proteinExistence type="predicted"/>
<comment type="caution">
    <text evidence="1">The sequence shown here is derived from an EMBL/GenBank/DDBJ whole genome shotgun (WGS) entry which is preliminary data.</text>
</comment>
<keyword evidence="2" id="KW-1185">Reference proteome</keyword>